<dbReference type="VEuPathDB" id="TriTrypDB:BSAL_22810"/>
<protein>
    <submittedName>
        <fullName evidence="3">Membrane-associated protein, putative</fullName>
    </submittedName>
</protein>
<keyword evidence="1" id="KW-0812">Transmembrane</keyword>
<evidence type="ECO:0000313" key="4">
    <source>
        <dbReference type="Proteomes" id="UP000051952"/>
    </source>
</evidence>
<feature type="transmembrane region" description="Helical" evidence="1">
    <location>
        <begin position="89"/>
        <end position="112"/>
    </location>
</feature>
<accession>A0A0S4KN88</accession>
<sequence length="377" mass="41143">MAVGLLLSITPVVGVVVVWIAKAHGKNTKWSCIKQPTKVSTSIGSAHILGKLKRFIQRGLERRWKWHFAASPSEGTPPGAQVLLLEYRLLWYCCFDSAILFVVAALSIASGLDQGNLTLCRSGTGVVLVLLVVQLSVVIATRPFTSLLSYVATIISMVLTFLSVVAQLIVASSTSPSVLWLMDASLICILGVGGVSACKMATDTYDLAVGLWRRWTRLCSSSEQCQGAARQDHGALKVDRRRRIVAGTLNENEHDHEFLSDMLRDDLVFESPGLEMLSVLHDDDAMKLLITTDDHKSDALDGIEAMMIDSVDNPGTDDAIVSAEQQFWSSTGTALGTARTTEDSLLMLPSDVQLLRVRKDRRRVQVVANANRPPSRV</sequence>
<keyword evidence="4" id="KW-1185">Reference proteome</keyword>
<feature type="transmembrane region" description="Helical" evidence="1">
    <location>
        <begin position="147"/>
        <end position="171"/>
    </location>
</feature>
<reference evidence="4" key="1">
    <citation type="submission" date="2015-09" db="EMBL/GenBank/DDBJ databases">
        <authorList>
            <consortium name="Pathogen Informatics"/>
        </authorList>
    </citation>
    <scope>NUCLEOTIDE SEQUENCE [LARGE SCALE GENOMIC DNA]</scope>
    <source>
        <strain evidence="4">Lake Konstanz</strain>
    </source>
</reference>
<dbReference type="Proteomes" id="UP000051952">
    <property type="component" value="Unassembled WGS sequence"/>
</dbReference>
<proteinExistence type="predicted"/>
<evidence type="ECO:0000313" key="3">
    <source>
        <dbReference type="EMBL" id="CUI15069.1"/>
    </source>
</evidence>
<feature type="transmembrane region" description="Helical" evidence="1">
    <location>
        <begin position="124"/>
        <end position="141"/>
    </location>
</feature>
<name>A0A0S4KN88_BODSA</name>
<feature type="chain" id="PRO_5044746985" evidence="2">
    <location>
        <begin position="26"/>
        <end position="377"/>
    </location>
</feature>
<organism evidence="3 4">
    <name type="scientific">Bodo saltans</name>
    <name type="common">Flagellated protozoan</name>
    <dbReference type="NCBI Taxonomy" id="75058"/>
    <lineage>
        <taxon>Eukaryota</taxon>
        <taxon>Discoba</taxon>
        <taxon>Euglenozoa</taxon>
        <taxon>Kinetoplastea</taxon>
        <taxon>Metakinetoplastina</taxon>
        <taxon>Eubodonida</taxon>
        <taxon>Bodonidae</taxon>
        <taxon>Bodo</taxon>
    </lineage>
</organism>
<dbReference type="AlphaFoldDB" id="A0A0S4KN88"/>
<gene>
    <name evidence="3" type="ORF">BSAL_22810</name>
</gene>
<keyword evidence="2" id="KW-0732">Signal</keyword>
<keyword evidence="1" id="KW-0472">Membrane</keyword>
<dbReference type="EMBL" id="CYKH01001760">
    <property type="protein sequence ID" value="CUI15069.1"/>
    <property type="molecule type" value="Genomic_DNA"/>
</dbReference>
<feature type="transmembrane region" description="Helical" evidence="1">
    <location>
        <begin position="178"/>
        <end position="197"/>
    </location>
</feature>
<evidence type="ECO:0000256" key="2">
    <source>
        <dbReference type="SAM" id="SignalP"/>
    </source>
</evidence>
<keyword evidence="1" id="KW-1133">Transmembrane helix</keyword>
<feature type="signal peptide" evidence="2">
    <location>
        <begin position="1"/>
        <end position="25"/>
    </location>
</feature>
<evidence type="ECO:0000256" key="1">
    <source>
        <dbReference type="SAM" id="Phobius"/>
    </source>
</evidence>